<dbReference type="EMBL" id="JALXTC010000050">
    <property type="protein sequence ID" value="MCT2118255.1"/>
    <property type="molecule type" value="Genomic_DNA"/>
</dbReference>
<dbReference type="AlphaFoldDB" id="A0AAW5Q9F9"/>
<evidence type="ECO:0000313" key="1">
    <source>
        <dbReference type="EMBL" id="MCT2118255.1"/>
    </source>
</evidence>
<reference evidence="1" key="1">
    <citation type="submission" date="2022-04" db="EMBL/GenBank/DDBJ databases">
        <title>Human microbiome associated bacterial genomes.</title>
        <authorList>
            <person name="Sandstrom S."/>
            <person name="Salamzade R."/>
            <person name="Kalan L.R."/>
        </authorList>
    </citation>
    <scope>NUCLEOTIDE SEQUENCE</scope>
    <source>
        <strain evidence="1">P3-SID1762</strain>
    </source>
</reference>
<sequence>MSLPENHVTHLVGNPPWLRYSKMTEAMQGMYRRLSVERELSGFGTAVTAQDLSTLFVARCTELYLDDGGRAAFVMPHGTMTRTPQAPFRTGVWNQAASTCNATFAESWDLQDVDTGFPMASCVIRFTRTNTTGKRLPSKTLRWSGQLPRPDIPWTKAQERITTSAGTIVQRDGTDTSTSPYKKRFRNGATLHPRMLTFVTEQAAGPLGVGAGRIQVASRRGAQDKRPWKELPDLTGSVPAEYVREVHMGETILPFRPTAPLHAVLPIDTSGMLSEAEIAAIAGLDTWWDDASSAWEQNQKSALTLLDRYNYSRGLQKQLPLSPLRVVYTKAGSILTAAVLVETSAIIENGLYWASVETAAEGNYLAAILNSAALLERVRPLQTVGLFGPRHFDKHIFDIPIPVYDSRKDLHIRLSMLGQRAAEVAATVDTGKSKFQAARKKVRAGLIEDGVGQEIEDAVLELIPLELVEAIAADVAEDAPA</sequence>
<dbReference type="SUPFAM" id="SSF53335">
    <property type="entry name" value="S-adenosyl-L-methionine-dependent methyltransferases"/>
    <property type="match status" value="1"/>
</dbReference>
<organism evidence="1 2">
    <name type="scientific">Dietzia cinnamea</name>
    <dbReference type="NCBI Taxonomy" id="321318"/>
    <lineage>
        <taxon>Bacteria</taxon>
        <taxon>Bacillati</taxon>
        <taxon>Actinomycetota</taxon>
        <taxon>Actinomycetes</taxon>
        <taxon>Mycobacteriales</taxon>
        <taxon>Dietziaceae</taxon>
        <taxon>Dietzia</taxon>
    </lineage>
</organism>
<name>A0AAW5Q9F9_9ACTN</name>
<accession>A0AAW5Q9F9</accession>
<dbReference type="Gene3D" id="3.40.50.150">
    <property type="entry name" value="Vaccinia Virus protein VP39"/>
    <property type="match status" value="1"/>
</dbReference>
<dbReference type="RefSeq" id="WP_141764109.1">
    <property type="nucleotide sequence ID" value="NZ_JALXRO010000053.1"/>
</dbReference>
<dbReference type="Proteomes" id="UP001206890">
    <property type="component" value="Unassembled WGS sequence"/>
</dbReference>
<gene>
    <name evidence="1" type="ORF">M3D93_10900</name>
</gene>
<comment type="caution">
    <text evidence="1">The sequence shown here is derived from an EMBL/GenBank/DDBJ whole genome shotgun (WGS) entry which is preliminary data.</text>
</comment>
<evidence type="ECO:0000313" key="2">
    <source>
        <dbReference type="Proteomes" id="UP001206890"/>
    </source>
</evidence>
<dbReference type="InterPro" id="IPR029063">
    <property type="entry name" value="SAM-dependent_MTases_sf"/>
</dbReference>
<proteinExistence type="predicted"/>
<protein>
    <submittedName>
        <fullName evidence="1">Uncharacterized protein</fullName>
    </submittedName>
</protein>